<feature type="domain" description="NB-ARC" evidence="6">
    <location>
        <begin position="182"/>
        <end position="221"/>
    </location>
</feature>
<dbReference type="Pfam" id="PF00931">
    <property type="entry name" value="NB-ARC"/>
    <property type="match status" value="2"/>
</dbReference>
<evidence type="ECO:0000313" key="11">
    <source>
        <dbReference type="EnsemblPlants" id="Kaladp0008s0633.1.v1.1"/>
    </source>
</evidence>
<dbReference type="InterPro" id="IPR041118">
    <property type="entry name" value="Rx_N"/>
</dbReference>
<keyword evidence="12" id="KW-1185">Reference proteome</keyword>
<dbReference type="InterPro" id="IPR058922">
    <property type="entry name" value="WHD_DRP"/>
</dbReference>
<keyword evidence="2" id="KW-0677">Repeat</keyword>
<dbReference type="PANTHER" id="PTHR36766">
    <property type="entry name" value="PLANT BROAD-SPECTRUM MILDEW RESISTANCE PROTEIN RPW8"/>
    <property type="match status" value="1"/>
</dbReference>
<sequence length="1352" mass="152923">MSGLEAEVASAIVSALLSKEVFTFFSTWDLDTSLLDQLETQLNSVEALLRDAEEKLIERNVYVEEWVQKARFAIYDADDFLDKTLADAPNKDKIKNKVKDIGRAIHPHKKTIEEEMGEIIAVLQFLAAQKDALGLREKSELTSYREGRLPSTLVNESSFIHGRSVDTKMIMLLLNSREGKDDALRVIPIVGMGGIGKTTLACLVFNEYQSLNQSFGLTSWLGRLARCIHNRANLPEFDLKGWVQVSDKFDATRVIKSLLEYITGQKKSTTSFEFLQQELRYKLQGKRFLIVLDDFWSTKPEDWDVLQICFSAGAPGSRIIVTTRSIEVARTVTTTRDFFYELNKLSKDESWTLFENNVFGKENPNACPRLIDIGKEIVSKCDGLPLAIKMIGGLLRSKGDNAMQWTSVLNSENWENTKIISSLRLSYYNLPVGVKECFAYCSIFRKDYTFSMEEMVMLWMGEGLIDKFGNDNSYEDVARTYFDLLCSTFFFLELSSGTSKFVMHNLIHDLAVSVSRGVCVDLDNVNVQSRRLSYMQGKEEPRLNSMSGTKVYHLRTFLPLREGCLSRGQQGFRLENKLFRDLLSSFKLLRVLCLGGYLISKLPDSIGDMKLLRYLDLSNTNIDHLPDKMCRLCNLQILLLFDCQKLKGFPAAVCNLTNLRHLDLSRSGIDSVPDKIRGLHHLRILLLSGCRNLTRLPSEIYHLVNLRHLHIDGTNLEEMPDGIGKMRNIQTLSNFVVGGGKSKQMREFKELFNLQGKLVISRLNNVEDAKDVVVAGFRKKEYIEELVLEWERSRARGTELDDEKVLNAIDAHNNLKSLTIQGYGGKRLSDWIVGVGPSFTGTVSLCIADCSNCEALPSLGKLPFLKNLKIERLDRVESFGEEFYGDSRNPFQALEKLIIDDMKVLKTWRLPEGDRLGFQMLQDVQIVRCSELTMIPYCFPSLSRLAIINCHNLIKLKTCGEAKAGSSSVTVYGHPFQSIHFSSCPKLEEIPNNFVNSDSFDIKDCKRLVSVPRLQHVRKLTLTDVGASLPVEAALQECRDEVMEELTIGTSLSDLNNAQIYRFTSLKRLKLLIPIMRPENGEVMIRLPPNLSDITICHGTLHEHTKMLTELSNLNSLTKLEFYECGALESLPDVALPSTLKYLTVYRCSALRNIPDRLLSRCSESLQELRIDNCRSLMCLPSTLSTLLSLQTLHISGCDGIHQLPTIYGSAPNYLTNLSDLRISDCGALECLPDGFHKATTLHTFYMDNCPNLSVNKDRFPVSIRGLCISDCGKMKPFVKTVLPTLTSLTHLELRGFLDIRSLDHCLPESIQTLKIWSFPRLKSLSGVLPNLKHLRKLEVEDCPRVDPKSWS</sequence>
<dbReference type="PANTHER" id="PTHR36766:SF51">
    <property type="entry name" value="DISEASE RESISTANCE RPP13-LIKE PROTEIN 1"/>
    <property type="match status" value="1"/>
</dbReference>
<protein>
    <submittedName>
        <fullName evidence="11">Uncharacterized protein</fullName>
    </submittedName>
</protein>
<keyword evidence="5" id="KW-0067">ATP-binding</keyword>
<dbReference type="Gene3D" id="3.40.50.300">
    <property type="entry name" value="P-loop containing nucleotide triphosphate hydrolases"/>
    <property type="match status" value="1"/>
</dbReference>
<dbReference type="Pfam" id="PF25013">
    <property type="entry name" value="LRR_Zer-1"/>
    <property type="match status" value="1"/>
</dbReference>
<dbReference type="OMA" id="RSACHIN"/>
<keyword evidence="3" id="KW-0547">Nucleotide-binding</keyword>
<dbReference type="Pfam" id="PF18052">
    <property type="entry name" value="Rx_N"/>
    <property type="match status" value="1"/>
</dbReference>
<dbReference type="SUPFAM" id="SSF52540">
    <property type="entry name" value="P-loop containing nucleoside triphosphate hydrolases"/>
    <property type="match status" value="1"/>
</dbReference>
<proteinExistence type="predicted"/>
<dbReference type="InterPro" id="IPR056845">
    <property type="entry name" value="LRR_Zer-1"/>
</dbReference>
<dbReference type="InterPro" id="IPR042197">
    <property type="entry name" value="Apaf_helical"/>
</dbReference>
<dbReference type="Gene3D" id="1.10.10.10">
    <property type="entry name" value="Winged helix-like DNA-binding domain superfamily/Winged helix DNA-binding domain"/>
    <property type="match status" value="1"/>
</dbReference>
<feature type="domain" description="Disease resistance N-terminal" evidence="7">
    <location>
        <begin position="15"/>
        <end position="93"/>
    </location>
</feature>
<dbReference type="GO" id="GO:0051707">
    <property type="term" value="P:response to other organism"/>
    <property type="evidence" value="ECO:0007669"/>
    <property type="project" value="UniProtKB-ARBA"/>
</dbReference>
<evidence type="ECO:0000259" key="7">
    <source>
        <dbReference type="Pfam" id="PF18052"/>
    </source>
</evidence>
<feature type="domain" description="Zer-1-like leucine-rich repeats region" evidence="9">
    <location>
        <begin position="608"/>
        <end position="719"/>
    </location>
</feature>
<keyword evidence="4" id="KW-0611">Plant defense</keyword>
<accession>A0A7N0RDH5</accession>
<dbReference type="Pfam" id="PF25019">
    <property type="entry name" value="LRR_R13L1-DRL21"/>
    <property type="match status" value="1"/>
</dbReference>
<name>A0A7N0RDH5_KALFE</name>
<evidence type="ECO:0000259" key="10">
    <source>
        <dbReference type="Pfam" id="PF25019"/>
    </source>
</evidence>
<dbReference type="SUPFAM" id="SSF52058">
    <property type="entry name" value="L domain-like"/>
    <property type="match status" value="2"/>
</dbReference>
<organism evidence="11 12">
    <name type="scientific">Kalanchoe fedtschenkoi</name>
    <name type="common">Lavender scallops</name>
    <name type="synonym">South American air plant</name>
    <dbReference type="NCBI Taxonomy" id="63787"/>
    <lineage>
        <taxon>Eukaryota</taxon>
        <taxon>Viridiplantae</taxon>
        <taxon>Streptophyta</taxon>
        <taxon>Embryophyta</taxon>
        <taxon>Tracheophyta</taxon>
        <taxon>Spermatophyta</taxon>
        <taxon>Magnoliopsida</taxon>
        <taxon>eudicotyledons</taxon>
        <taxon>Gunneridae</taxon>
        <taxon>Pentapetalae</taxon>
        <taxon>Saxifragales</taxon>
        <taxon>Crassulaceae</taxon>
        <taxon>Kalanchoe</taxon>
    </lineage>
</organism>
<dbReference type="GO" id="GO:0043531">
    <property type="term" value="F:ADP binding"/>
    <property type="evidence" value="ECO:0007669"/>
    <property type="project" value="InterPro"/>
</dbReference>
<keyword evidence="1" id="KW-0433">Leucine-rich repeat</keyword>
<dbReference type="Pfam" id="PF23559">
    <property type="entry name" value="WHD_DRP"/>
    <property type="match status" value="1"/>
</dbReference>
<dbReference type="Gene3D" id="1.10.8.430">
    <property type="entry name" value="Helical domain of apoptotic protease-activating factors"/>
    <property type="match status" value="1"/>
</dbReference>
<evidence type="ECO:0000313" key="12">
    <source>
        <dbReference type="Proteomes" id="UP000594263"/>
    </source>
</evidence>
<dbReference type="InterPro" id="IPR036388">
    <property type="entry name" value="WH-like_DNA-bd_sf"/>
</dbReference>
<reference evidence="11" key="1">
    <citation type="submission" date="2021-01" db="UniProtKB">
        <authorList>
            <consortium name="EnsemblPlants"/>
        </authorList>
    </citation>
    <scope>IDENTIFICATION</scope>
</reference>
<dbReference type="InterPro" id="IPR002182">
    <property type="entry name" value="NB-ARC"/>
</dbReference>
<feature type="domain" description="NB-ARC" evidence="6">
    <location>
        <begin position="235"/>
        <end position="362"/>
    </location>
</feature>
<evidence type="ECO:0000256" key="3">
    <source>
        <dbReference type="ARBA" id="ARBA00022741"/>
    </source>
</evidence>
<evidence type="ECO:0000259" key="8">
    <source>
        <dbReference type="Pfam" id="PF23559"/>
    </source>
</evidence>
<dbReference type="GO" id="GO:0005524">
    <property type="term" value="F:ATP binding"/>
    <property type="evidence" value="ECO:0007669"/>
    <property type="project" value="UniProtKB-KW"/>
</dbReference>
<dbReference type="InterPro" id="IPR003591">
    <property type="entry name" value="Leu-rich_rpt_typical-subtyp"/>
</dbReference>
<dbReference type="InterPro" id="IPR056789">
    <property type="entry name" value="LRR_R13L1-DRL21"/>
</dbReference>
<dbReference type="InterPro" id="IPR032675">
    <property type="entry name" value="LRR_dom_sf"/>
</dbReference>
<evidence type="ECO:0000259" key="6">
    <source>
        <dbReference type="Pfam" id="PF00931"/>
    </source>
</evidence>
<evidence type="ECO:0000256" key="2">
    <source>
        <dbReference type="ARBA" id="ARBA00022737"/>
    </source>
</evidence>
<dbReference type="SMART" id="SM00369">
    <property type="entry name" value="LRR_TYP"/>
    <property type="match status" value="4"/>
</dbReference>
<feature type="domain" description="Disease resistance protein winged helix" evidence="8">
    <location>
        <begin position="443"/>
        <end position="511"/>
    </location>
</feature>
<dbReference type="Gene3D" id="3.80.10.10">
    <property type="entry name" value="Ribonuclease Inhibitor"/>
    <property type="match status" value="5"/>
</dbReference>
<dbReference type="Proteomes" id="UP000594263">
    <property type="component" value="Unplaced"/>
</dbReference>
<dbReference type="GO" id="GO:0006952">
    <property type="term" value="P:defense response"/>
    <property type="evidence" value="ECO:0007669"/>
    <property type="project" value="UniProtKB-KW"/>
</dbReference>
<dbReference type="InterPro" id="IPR027417">
    <property type="entry name" value="P-loop_NTPase"/>
</dbReference>
<evidence type="ECO:0000256" key="5">
    <source>
        <dbReference type="ARBA" id="ARBA00022840"/>
    </source>
</evidence>
<dbReference type="Gramene" id="Kaladp0008s0633.1.v1.1">
    <property type="protein sequence ID" value="Kaladp0008s0633.1.v1.1"/>
    <property type="gene ID" value="Kaladp0008s0633.v1.1"/>
</dbReference>
<evidence type="ECO:0000256" key="4">
    <source>
        <dbReference type="ARBA" id="ARBA00022821"/>
    </source>
</evidence>
<dbReference type="SUPFAM" id="SSF52047">
    <property type="entry name" value="RNI-like"/>
    <property type="match status" value="1"/>
</dbReference>
<evidence type="ECO:0000256" key="1">
    <source>
        <dbReference type="ARBA" id="ARBA00022614"/>
    </source>
</evidence>
<feature type="domain" description="R13L1/DRL21-like LRR repeat region" evidence="10">
    <location>
        <begin position="746"/>
        <end position="872"/>
    </location>
</feature>
<evidence type="ECO:0000259" key="9">
    <source>
        <dbReference type="Pfam" id="PF25013"/>
    </source>
</evidence>
<dbReference type="PRINTS" id="PR00364">
    <property type="entry name" value="DISEASERSIST"/>
</dbReference>
<dbReference type="Gene3D" id="1.20.5.4130">
    <property type="match status" value="1"/>
</dbReference>
<dbReference type="EnsemblPlants" id="Kaladp0008s0633.1.v1.1">
    <property type="protein sequence ID" value="Kaladp0008s0633.1.v1.1"/>
    <property type="gene ID" value="Kaladp0008s0633.v1.1"/>
</dbReference>